<gene>
    <name evidence="5" type="ORF">OCK74_22875</name>
</gene>
<dbReference type="EMBL" id="JAOTIF010000026">
    <property type="protein sequence ID" value="MCU7551982.1"/>
    <property type="molecule type" value="Genomic_DNA"/>
</dbReference>
<dbReference type="GO" id="GO:0005524">
    <property type="term" value="F:ATP binding"/>
    <property type="evidence" value="ECO:0007669"/>
    <property type="project" value="UniProtKB-KW"/>
</dbReference>
<dbReference type="InterPro" id="IPR003593">
    <property type="entry name" value="AAA+_ATPase"/>
</dbReference>
<proteinExistence type="predicted"/>
<dbReference type="Pfam" id="PF00005">
    <property type="entry name" value="ABC_tran"/>
    <property type="match status" value="1"/>
</dbReference>
<dbReference type="PANTHER" id="PTHR42781">
    <property type="entry name" value="SPERMIDINE/PUTRESCINE IMPORT ATP-BINDING PROTEIN POTA"/>
    <property type="match status" value="1"/>
</dbReference>
<evidence type="ECO:0000256" key="1">
    <source>
        <dbReference type="ARBA" id="ARBA00022448"/>
    </source>
</evidence>
<accession>A0A9X2XZW3</accession>
<keyword evidence="3 5" id="KW-0067">ATP-binding</keyword>
<keyword evidence="2" id="KW-0547">Nucleotide-binding</keyword>
<reference evidence="5" key="1">
    <citation type="submission" date="2022-09" db="EMBL/GenBank/DDBJ databases">
        <authorList>
            <person name="Yuan C."/>
            <person name="Ke Z."/>
        </authorList>
    </citation>
    <scope>NUCLEOTIDE SEQUENCE</scope>
    <source>
        <strain evidence="5">LB-8</strain>
    </source>
</reference>
<dbReference type="InterPro" id="IPR027417">
    <property type="entry name" value="P-loop_NTPase"/>
</dbReference>
<sequence>MSFLEVSQISRQIDDAFLLENISFKQKEFQKIAIAGATGSGKTTLLKIIAGLEQPDAGEVLFEGTRVTGPFEKLIPGHHRIAYLSQHFELRNHYRVEEILQMANLLGEEEANKIYEVCRIDHLLKRWTHQLSGGERQRISLARLLVTSPKLLVLDEPYSNLDAIHTSILKNVVNDIGEKLNISCILVSHDPHDMLPWADEVIVLHEGRIIQQGCPITVYHEPVDEYVAALFGRYNVVSLDLALSLSDYSDVSMNDFYGFLRPERFVIVPDDSKGVEGKVNRVNFMGSHYEMAIRIGDNSILVNSRQAYQPGDVVYVTL</sequence>
<comment type="caution">
    <text evidence="5">The sequence shown here is derived from an EMBL/GenBank/DDBJ whole genome shotgun (WGS) entry which is preliminary data.</text>
</comment>
<dbReference type="GO" id="GO:0043190">
    <property type="term" value="C:ATP-binding cassette (ABC) transporter complex"/>
    <property type="evidence" value="ECO:0007669"/>
    <property type="project" value="InterPro"/>
</dbReference>
<evidence type="ECO:0000256" key="3">
    <source>
        <dbReference type="ARBA" id="ARBA00022840"/>
    </source>
</evidence>
<dbReference type="SMART" id="SM00382">
    <property type="entry name" value="AAA"/>
    <property type="match status" value="1"/>
</dbReference>
<dbReference type="InterPro" id="IPR050093">
    <property type="entry name" value="ABC_SmlMolc_Importer"/>
</dbReference>
<dbReference type="RefSeq" id="WP_279299419.1">
    <property type="nucleotide sequence ID" value="NZ_JAOTIF010000026.1"/>
</dbReference>
<dbReference type="AlphaFoldDB" id="A0A9X2XZW3"/>
<feature type="domain" description="ABC transporter" evidence="4">
    <location>
        <begin position="4"/>
        <end position="231"/>
    </location>
</feature>
<keyword evidence="6" id="KW-1185">Reference proteome</keyword>
<name>A0A9X2XZW3_9BACT</name>
<dbReference type="SUPFAM" id="SSF52540">
    <property type="entry name" value="P-loop containing nucleoside triphosphate hydrolases"/>
    <property type="match status" value="1"/>
</dbReference>
<evidence type="ECO:0000313" key="5">
    <source>
        <dbReference type="EMBL" id="MCU7551982.1"/>
    </source>
</evidence>
<dbReference type="PROSITE" id="PS50893">
    <property type="entry name" value="ABC_TRANSPORTER_2"/>
    <property type="match status" value="1"/>
</dbReference>
<dbReference type="GO" id="GO:0016887">
    <property type="term" value="F:ATP hydrolysis activity"/>
    <property type="evidence" value="ECO:0007669"/>
    <property type="project" value="InterPro"/>
</dbReference>
<keyword evidence="1" id="KW-0813">Transport</keyword>
<organism evidence="5 6">
    <name type="scientific">Paraflavisolibacter caeni</name>
    <dbReference type="NCBI Taxonomy" id="2982496"/>
    <lineage>
        <taxon>Bacteria</taxon>
        <taxon>Pseudomonadati</taxon>
        <taxon>Bacteroidota</taxon>
        <taxon>Chitinophagia</taxon>
        <taxon>Chitinophagales</taxon>
        <taxon>Chitinophagaceae</taxon>
        <taxon>Paraflavisolibacter</taxon>
    </lineage>
</organism>
<dbReference type="InterPro" id="IPR017871">
    <property type="entry name" value="ABC_transporter-like_CS"/>
</dbReference>
<dbReference type="InterPro" id="IPR013611">
    <property type="entry name" value="Transp-assoc_OB_typ2"/>
</dbReference>
<dbReference type="InterPro" id="IPR003439">
    <property type="entry name" value="ABC_transporter-like_ATP-bd"/>
</dbReference>
<reference evidence="5" key="2">
    <citation type="submission" date="2023-04" db="EMBL/GenBank/DDBJ databases">
        <title>Paracnuella aquatica gen. nov., sp. nov., a member of the family Chitinophagaceae isolated from a hot spring.</title>
        <authorList>
            <person name="Wang C."/>
        </authorList>
    </citation>
    <scope>NUCLEOTIDE SEQUENCE</scope>
    <source>
        <strain evidence="5">LB-8</strain>
    </source>
</reference>
<dbReference type="Proteomes" id="UP001155483">
    <property type="component" value="Unassembled WGS sequence"/>
</dbReference>
<dbReference type="Pfam" id="PF08402">
    <property type="entry name" value="TOBE_2"/>
    <property type="match status" value="1"/>
</dbReference>
<dbReference type="GO" id="GO:0022857">
    <property type="term" value="F:transmembrane transporter activity"/>
    <property type="evidence" value="ECO:0007669"/>
    <property type="project" value="InterPro"/>
</dbReference>
<protein>
    <submittedName>
        <fullName evidence="5">ABC transporter ATP-binding protein</fullName>
    </submittedName>
</protein>
<evidence type="ECO:0000259" key="4">
    <source>
        <dbReference type="PROSITE" id="PS50893"/>
    </source>
</evidence>
<dbReference type="SUPFAM" id="SSF50331">
    <property type="entry name" value="MOP-like"/>
    <property type="match status" value="1"/>
</dbReference>
<evidence type="ECO:0000313" key="6">
    <source>
        <dbReference type="Proteomes" id="UP001155483"/>
    </source>
</evidence>
<evidence type="ECO:0000256" key="2">
    <source>
        <dbReference type="ARBA" id="ARBA00022741"/>
    </source>
</evidence>
<dbReference type="InterPro" id="IPR008995">
    <property type="entry name" value="Mo/tungstate-bd_C_term_dom"/>
</dbReference>
<dbReference type="PROSITE" id="PS00211">
    <property type="entry name" value="ABC_TRANSPORTER_1"/>
    <property type="match status" value="1"/>
</dbReference>
<dbReference type="Gene3D" id="3.40.50.300">
    <property type="entry name" value="P-loop containing nucleotide triphosphate hydrolases"/>
    <property type="match status" value="1"/>
</dbReference>
<dbReference type="PANTHER" id="PTHR42781:SF4">
    <property type="entry name" value="SPERMIDINE_PUTRESCINE IMPORT ATP-BINDING PROTEIN POTA"/>
    <property type="match status" value="1"/>
</dbReference>